<dbReference type="InParanoid" id="A0A5Q0BJB0"/>
<keyword evidence="1" id="KW-1133">Transmembrane helix</keyword>
<feature type="transmembrane region" description="Helical" evidence="1">
    <location>
        <begin position="52"/>
        <end position="72"/>
    </location>
</feature>
<dbReference type="PANTHER" id="PTHR31876">
    <property type="entry name" value="COV-LIKE PROTEIN 1"/>
    <property type="match status" value="1"/>
</dbReference>
<dbReference type="KEGG" id="mmob:F6R98_15695"/>
<dbReference type="PANTHER" id="PTHR31876:SF26">
    <property type="entry name" value="PROTEIN LIKE COV 2"/>
    <property type="match status" value="1"/>
</dbReference>
<dbReference type="AlphaFoldDB" id="A0A5Q0BJB0"/>
<feature type="transmembrane region" description="Helical" evidence="1">
    <location>
        <begin position="12"/>
        <end position="32"/>
    </location>
</feature>
<evidence type="ECO:0000256" key="1">
    <source>
        <dbReference type="SAM" id="Phobius"/>
    </source>
</evidence>
<keyword evidence="1" id="KW-0812">Transmembrane</keyword>
<dbReference type="Pfam" id="PF04367">
    <property type="entry name" value="DUF502"/>
    <property type="match status" value="1"/>
</dbReference>
<reference evidence="2 3" key="1">
    <citation type="submission" date="2019-09" db="EMBL/GenBank/DDBJ databases">
        <title>Ecophysiology of the spiral-shaped methanotroph Methylospira mobilis as revealed by the complete genome sequence.</title>
        <authorList>
            <person name="Oshkin I.Y."/>
            <person name="Dedysh S.N."/>
            <person name="Miroshnikov K."/>
            <person name="Danilova O.V."/>
            <person name="Hakobyan A."/>
            <person name="Liesack W."/>
        </authorList>
    </citation>
    <scope>NUCLEOTIDE SEQUENCE [LARGE SCALE GENOMIC DNA]</scope>
    <source>
        <strain evidence="2 3">Shm1</strain>
    </source>
</reference>
<accession>A0A5Q0BJB0</accession>
<evidence type="ECO:0000313" key="2">
    <source>
        <dbReference type="EMBL" id="QFY43893.1"/>
    </source>
</evidence>
<keyword evidence="3" id="KW-1185">Reference proteome</keyword>
<name>A0A5Q0BJB0_9GAMM</name>
<dbReference type="RefSeq" id="WP_153249870.1">
    <property type="nucleotide sequence ID" value="NZ_CP044205.1"/>
</dbReference>
<dbReference type="EMBL" id="CP044205">
    <property type="protein sequence ID" value="QFY43893.1"/>
    <property type="molecule type" value="Genomic_DNA"/>
</dbReference>
<gene>
    <name evidence="2" type="ORF">F6R98_15695</name>
</gene>
<protein>
    <submittedName>
        <fullName evidence="2">DUF502 domain-containing protein</fullName>
    </submittedName>
</protein>
<dbReference type="Proteomes" id="UP000325755">
    <property type="component" value="Chromosome"/>
</dbReference>
<sequence length="198" mass="22035">MRATIKNLFQYLLIGVLAILPIVIVIQVVMLIKTFIASSFFHVYGYVDSYSFTLLLLGLTMAGISYIGYTIVQNRNSLIISSVDLLVEKIPLLNTIYRVSKKVISMFSATGDNDNKREVVYIEYPNKGIWVPAYVTNRSGEWYVLFVPTSPNPTSGFTVVVHESNTIKSSLNIEEVTSFIISVGADFPKSGEVANLPH</sequence>
<evidence type="ECO:0000313" key="3">
    <source>
        <dbReference type="Proteomes" id="UP000325755"/>
    </source>
</evidence>
<dbReference type="InterPro" id="IPR007462">
    <property type="entry name" value="COV1-like"/>
</dbReference>
<proteinExistence type="predicted"/>
<organism evidence="2 3">
    <name type="scientific">Candidatus Methylospira mobilis</name>
    <dbReference type="NCBI Taxonomy" id="1808979"/>
    <lineage>
        <taxon>Bacteria</taxon>
        <taxon>Pseudomonadati</taxon>
        <taxon>Pseudomonadota</taxon>
        <taxon>Gammaproteobacteria</taxon>
        <taxon>Methylococcales</taxon>
        <taxon>Methylococcaceae</taxon>
        <taxon>Candidatus Methylospira</taxon>
    </lineage>
</organism>
<keyword evidence="1" id="KW-0472">Membrane</keyword>
<dbReference type="OrthoDB" id="9780267at2"/>